<reference evidence="2 3" key="1">
    <citation type="journal article" date="2016" name="Genome Announc.">
        <title>Complete Genome Sequence of Thiostrepton-Producing Streptomyces laurentii ATCC 31255.</title>
        <authorList>
            <person name="Doi K."/>
            <person name="Fujino Y."/>
            <person name="Nagayoshi Y."/>
            <person name="Ohshima T."/>
            <person name="Ogata S."/>
        </authorList>
    </citation>
    <scope>NUCLEOTIDE SEQUENCE [LARGE SCALE GENOMIC DNA]</scope>
    <source>
        <strain evidence="2 3">ATCC 31255</strain>
    </source>
</reference>
<sequence length="94" mass="9677">MLLVAGPGGEGEEGRLRHALMEQQSPTRPGARGASVSLQDSCWAPTDKTPPGFGRGVADGSTGRWADGPADRRTPGPTDRWAVVAAVPEAGLTV</sequence>
<organism evidence="2 3">
    <name type="scientific">Streptomyces laurentii</name>
    <dbReference type="NCBI Taxonomy" id="39478"/>
    <lineage>
        <taxon>Bacteria</taxon>
        <taxon>Bacillati</taxon>
        <taxon>Actinomycetota</taxon>
        <taxon>Actinomycetes</taxon>
        <taxon>Kitasatosporales</taxon>
        <taxon>Streptomycetaceae</taxon>
        <taxon>Streptomyces</taxon>
    </lineage>
</organism>
<dbReference type="AlphaFoldDB" id="A0A160P0K5"/>
<dbReference type="Proteomes" id="UP000217676">
    <property type="component" value="Chromosome"/>
</dbReference>
<evidence type="ECO:0000313" key="2">
    <source>
        <dbReference type="EMBL" id="BAU83911.1"/>
    </source>
</evidence>
<dbReference type="GO" id="GO:0016829">
    <property type="term" value="F:lyase activity"/>
    <property type="evidence" value="ECO:0007669"/>
    <property type="project" value="UniProtKB-KW"/>
</dbReference>
<evidence type="ECO:0000256" key="1">
    <source>
        <dbReference type="SAM" id="MobiDB-lite"/>
    </source>
</evidence>
<dbReference type="EMBL" id="AP017424">
    <property type="protein sequence ID" value="BAU83911.1"/>
    <property type="molecule type" value="Genomic_DNA"/>
</dbReference>
<keyword evidence="3" id="KW-1185">Reference proteome</keyword>
<name>A0A160P0K5_STRLU</name>
<dbReference type="KEGG" id="slau:SLA_2996"/>
<proteinExistence type="predicted"/>
<evidence type="ECO:0000313" key="3">
    <source>
        <dbReference type="Proteomes" id="UP000217676"/>
    </source>
</evidence>
<gene>
    <name evidence="2" type="ORF">SLA_2996</name>
</gene>
<protein>
    <submittedName>
        <fullName evidence="2">DNA lyase</fullName>
    </submittedName>
</protein>
<feature type="region of interest" description="Disordered" evidence="1">
    <location>
        <begin position="20"/>
        <end position="78"/>
    </location>
</feature>
<accession>A0A160P0K5</accession>
<keyword evidence="2" id="KW-0456">Lyase</keyword>